<keyword evidence="4" id="KW-1185">Reference proteome</keyword>
<evidence type="ECO:0000259" key="2">
    <source>
        <dbReference type="PROSITE" id="PS50801"/>
    </source>
</evidence>
<protein>
    <submittedName>
        <fullName evidence="3">Anti-sigma factor antagonist BtrV</fullName>
    </submittedName>
</protein>
<name>A0A5B9W290_9BACT</name>
<dbReference type="PROSITE" id="PS50801">
    <property type="entry name" value="STAS"/>
    <property type="match status" value="1"/>
</dbReference>
<dbReference type="PANTHER" id="PTHR33495:SF2">
    <property type="entry name" value="ANTI-SIGMA FACTOR ANTAGONIST TM_1081-RELATED"/>
    <property type="match status" value="1"/>
</dbReference>
<feature type="domain" description="STAS" evidence="2">
    <location>
        <begin position="25"/>
        <end position="116"/>
    </location>
</feature>
<reference evidence="3 4" key="1">
    <citation type="submission" date="2019-08" db="EMBL/GenBank/DDBJ databases">
        <title>Deep-cultivation of Planctomycetes and their phenomic and genomic characterization uncovers novel biology.</title>
        <authorList>
            <person name="Wiegand S."/>
            <person name="Jogler M."/>
            <person name="Boedeker C."/>
            <person name="Pinto D."/>
            <person name="Vollmers J."/>
            <person name="Rivas-Marin E."/>
            <person name="Kohn T."/>
            <person name="Peeters S.H."/>
            <person name="Heuer A."/>
            <person name="Rast P."/>
            <person name="Oberbeckmann S."/>
            <person name="Bunk B."/>
            <person name="Jeske O."/>
            <person name="Meyerdierks A."/>
            <person name="Storesund J.E."/>
            <person name="Kallscheuer N."/>
            <person name="Luecker S."/>
            <person name="Lage O.M."/>
            <person name="Pohl T."/>
            <person name="Merkel B.J."/>
            <person name="Hornburger P."/>
            <person name="Mueller R.-W."/>
            <person name="Bruemmer F."/>
            <person name="Labrenz M."/>
            <person name="Spormann A.M."/>
            <person name="Op den Camp H."/>
            <person name="Overmann J."/>
            <person name="Amann R."/>
            <person name="Jetten M.S.M."/>
            <person name="Mascher T."/>
            <person name="Medema M.H."/>
            <person name="Devos D.P."/>
            <person name="Kaster A.-K."/>
            <person name="Ovreas L."/>
            <person name="Rohde M."/>
            <person name="Galperin M.Y."/>
            <person name="Jogler C."/>
        </authorList>
    </citation>
    <scope>NUCLEOTIDE SEQUENCE [LARGE SCALE GENOMIC DNA]</scope>
    <source>
        <strain evidence="3 4">OJF2</strain>
    </source>
</reference>
<dbReference type="KEGG" id="agv:OJF2_28530"/>
<dbReference type="AlphaFoldDB" id="A0A5B9W290"/>
<dbReference type="OrthoDB" id="5471473at2"/>
<gene>
    <name evidence="3" type="primary">btrV_2</name>
    <name evidence="3" type="ORF">OJF2_28530</name>
</gene>
<feature type="region of interest" description="Disordered" evidence="1">
    <location>
        <begin position="120"/>
        <end position="158"/>
    </location>
</feature>
<dbReference type="SUPFAM" id="SSF52091">
    <property type="entry name" value="SpoIIaa-like"/>
    <property type="match status" value="1"/>
</dbReference>
<dbReference type="Proteomes" id="UP000324233">
    <property type="component" value="Chromosome"/>
</dbReference>
<dbReference type="InterPro" id="IPR058548">
    <property type="entry name" value="MlaB-like_STAS"/>
</dbReference>
<dbReference type="Pfam" id="PF13466">
    <property type="entry name" value="STAS_2"/>
    <property type="match status" value="1"/>
</dbReference>
<dbReference type="InterPro" id="IPR002645">
    <property type="entry name" value="STAS_dom"/>
</dbReference>
<organism evidence="3 4">
    <name type="scientific">Aquisphaera giovannonii</name>
    <dbReference type="NCBI Taxonomy" id="406548"/>
    <lineage>
        <taxon>Bacteria</taxon>
        <taxon>Pseudomonadati</taxon>
        <taxon>Planctomycetota</taxon>
        <taxon>Planctomycetia</taxon>
        <taxon>Isosphaerales</taxon>
        <taxon>Isosphaeraceae</taxon>
        <taxon>Aquisphaera</taxon>
    </lineage>
</organism>
<accession>A0A5B9W290</accession>
<proteinExistence type="predicted"/>
<evidence type="ECO:0000256" key="1">
    <source>
        <dbReference type="SAM" id="MobiDB-lite"/>
    </source>
</evidence>
<dbReference type="GO" id="GO:0043856">
    <property type="term" value="F:anti-sigma factor antagonist activity"/>
    <property type="evidence" value="ECO:0007669"/>
    <property type="project" value="TreeGrafter"/>
</dbReference>
<dbReference type="EMBL" id="CP042997">
    <property type="protein sequence ID" value="QEH34317.1"/>
    <property type="molecule type" value="Genomic_DNA"/>
</dbReference>
<evidence type="ECO:0000313" key="4">
    <source>
        <dbReference type="Proteomes" id="UP000324233"/>
    </source>
</evidence>
<feature type="compositionally biased region" description="Pro residues" evidence="1">
    <location>
        <begin position="130"/>
        <end position="146"/>
    </location>
</feature>
<sequence length="158" mass="17357">MLKPSVQLHEQDGILIAEFWDCWRLDPAPIQELRARYDAHLRKKGRPEVVIDLSGVGFAGSAALGNFVTLHRDARKNGGRLVFCNVEPTVVEVFRASKLEPLFDFVEGRQAALDLIAKGPSAEKSAAEPGPTPSARPPLGSRPPSSPLRRRRPEAESQ</sequence>
<dbReference type="InterPro" id="IPR036513">
    <property type="entry name" value="STAS_dom_sf"/>
</dbReference>
<dbReference type="PANTHER" id="PTHR33495">
    <property type="entry name" value="ANTI-SIGMA FACTOR ANTAGONIST TM_1081-RELATED-RELATED"/>
    <property type="match status" value="1"/>
</dbReference>
<dbReference type="CDD" id="cd07043">
    <property type="entry name" value="STAS_anti-anti-sigma_factors"/>
    <property type="match status" value="1"/>
</dbReference>
<dbReference type="RefSeq" id="WP_148594255.1">
    <property type="nucleotide sequence ID" value="NZ_CP042997.1"/>
</dbReference>
<dbReference type="Gene3D" id="3.30.750.24">
    <property type="entry name" value="STAS domain"/>
    <property type="match status" value="1"/>
</dbReference>
<evidence type="ECO:0000313" key="3">
    <source>
        <dbReference type="EMBL" id="QEH34317.1"/>
    </source>
</evidence>